<comment type="function">
    <text evidence="1 5">Hydrolyzes diadenosine 5',5'''-P1,P4-tetraphosphate to yield ADP.</text>
</comment>
<dbReference type="CDD" id="cd07422">
    <property type="entry name" value="MPP_ApaH"/>
    <property type="match status" value="1"/>
</dbReference>
<accession>A0AAV3U8Z7</accession>
<dbReference type="SUPFAM" id="SSF56300">
    <property type="entry name" value="Metallo-dependent phosphatases"/>
    <property type="match status" value="1"/>
</dbReference>
<feature type="domain" description="Calcineurin-like phosphoesterase" evidence="6">
    <location>
        <begin position="1"/>
        <end position="145"/>
    </location>
</feature>
<dbReference type="EC" id="3.6.1.41" evidence="5"/>
<reference evidence="8" key="1">
    <citation type="journal article" date="2019" name="Int. J. Syst. Evol. Microbiol.">
        <title>The Global Catalogue of Microorganisms (GCM) 10K type strain sequencing project: providing services to taxonomists for standard genome sequencing and annotation.</title>
        <authorList>
            <consortium name="The Broad Institute Genomics Platform"/>
            <consortium name="The Broad Institute Genome Sequencing Center for Infectious Disease"/>
            <person name="Wu L."/>
            <person name="Ma J."/>
        </authorList>
    </citation>
    <scope>NUCLEOTIDE SEQUENCE [LARGE SCALE GENOMIC DNA]</scope>
    <source>
        <strain evidence="8">JCM 19134</strain>
    </source>
</reference>
<dbReference type="PANTHER" id="PTHR40942">
    <property type="match status" value="1"/>
</dbReference>
<sequence length="272" mass="30844">MTTYAVGDLQGCLDPLLCLLDEVDFKPGRDRLWLVGDLVNRGPQSLETLEFLYHNRTSITAVLGNHDLHLLAHAHGYRKASRGDTLAPILASPRRAELLGWLRTLPLVHWDEAIGYGMVHAGIPPQWSLKQALKRSAEVSAALQDDSRLEQYLANMYGNEPRRWDDNLKGMERLRLITNYCTRMRFCSAQGELELSNKGDPRNGPEGYRPWFEFYLENPNNPPLIFGHWAALDGETRSQKVIGLDTGCVWGNRMTLLCLDDGRRWQCHCSSG</sequence>
<gene>
    <name evidence="5" type="primary">apaH</name>
    <name evidence="7" type="ORF">GCM10025791_46700</name>
</gene>
<evidence type="ECO:0000256" key="4">
    <source>
        <dbReference type="ARBA" id="ARBA00049417"/>
    </source>
</evidence>
<proteinExistence type="inferred from homology"/>
<evidence type="ECO:0000256" key="5">
    <source>
        <dbReference type="HAMAP-Rule" id="MF_00199"/>
    </source>
</evidence>
<dbReference type="GO" id="GO:0008803">
    <property type="term" value="F:bis(5'-nucleosyl)-tetraphosphatase (symmetrical) activity"/>
    <property type="evidence" value="ECO:0007669"/>
    <property type="project" value="UniProtKB-UniRule"/>
</dbReference>
<dbReference type="NCBIfam" id="TIGR00668">
    <property type="entry name" value="apaH"/>
    <property type="match status" value="1"/>
</dbReference>
<evidence type="ECO:0000313" key="7">
    <source>
        <dbReference type="EMBL" id="GAA4960108.1"/>
    </source>
</evidence>
<keyword evidence="8" id="KW-1185">Reference proteome</keyword>
<dbReference type="AlphaFoldDB" id="A0AAV3U8Z7"/>
<dbReference type="PIRSF" id="PIRSF000903">
    <property type="entry name" value="B5n-ttraPtase_sm"/>
    <property type="match status" value="1"/>
</dbReference>
<dbReference type="NCBIfam" id="NF001204">
    <property type="entry name" value="PRK00166.1"/>
    <property type="match status" value="1"/>
</dbReference>
<dbReference type="Gene3D" id="3.60.21.10">
    <property type="match status" value="1"/>
</dbReference>
<dbReference type="InterPro" id="IPR004843">
    <property type="entry name" value="Calcineurin-like_PHP"/>
</dbReference>
<protein>
    <recommendedName>
        <fullName evidence="5">Bis(5'-nucleosyl)-tetraphosphatase, symmetrical</fullName>
        <ecNumber evidence="5">3.6.1.41</ecNumber>
    </recommendedName>
    <alternativeName>
        <fullName evidence="5">Ap4A hydrolase</fullName>
    </alternativeName>
    <alternativeName>
        <fullName evidence="5">Diadenosine 5',5'''-P1,P4-tetraphosphate pyrophosphohydrolase</fullName>
    </alternativeName>
    <alternativeName>
        <fullName evidence="5">Diadenosine tetraphosphatase</fullName>
    </alternativeName>
</protein>
<comment type="caution">
    <text evidence="7">The sequence shown here is derived from an EMBL/GenBank/DDBJ whole genome shotgun (WGS) entry which is preliminary data.</text>
</comment>
<evidence type="ECO:0000259" key="6">
    <source>
        <dbReference type="Pfam" id="PF00149"/>
    </source>
</evidence>
<keyword evidence="3 5" id="KW-0378">Hydrolase</keyword>
<dbReference type="HAMAP" id="MF_00199">
    <property type="entry name" value="ApaH"/>
    <property type="match status" value="1"/>
</dbReference>
<dbReference type="InterPro" id="IPR004617">
    <property type="entry name" value="ApaH"/>
</dbReference>
<dbReference type="Pfam" id="PF00149">
    <property type="entry name" value="Metallophos"/>
    <property type="match status" value="1"/>
</dbReference>
<evidence type="ECO:0000256" key="3">
    <source>
        <dbReference type="ARBA" id="ARBA00022801"/>
    </source>
</evidence>
<comment type="catalytic activity">
    <reaction evidence="4 5">
        <text>P(1),P(4)-bis(5'-adenosyl) tetraphosphate + H2O = 2 ADP + 2 H(+)</text>
        <dbReference type="Rhea" id="RHEA:24252"/>
        <dbReference type="ChEBI" id="CHEBI:15377"/>
        <dbReference type="ChEBI" id="CHEBI:15378"/>
        <dbReference type="ChEBI" id="CHEBI:58141"/>
        <dbReference type="ChEBI" id="CHEBI:456216"/>
        <dbReference type="EC" id="3.6.1.41"/>
    </reaction>
</comment>
<dbReference type="Proteomes" id="UP001409585">
    <property type="component" value="Unassembled WGS sequence"/>
</dbReference>
<dbReference type="EMBL" id="BAABLX010000078">
    <property type="protein sequence ID" value="GAA4960108.1"/>
    <property type="molecule type" value="Genomic_DNA"/>
</dbReference>
<dbReference type="InterPro" id="IPR029052">
    <property type="entry name" value="Metallo-depent_PP-like"/>
</dbReference>
<evidence type="ECO:0000313" key="8">
    <source>
        <dbReference type="Proteomes" id="UP001409585"/>
    </source>
</evidence>
<evidence type="ECO:0000256" key="2">
    <source>
        <dbReference type="ARBA" id="ARBA00005419"/>
    </source>
</evidence>
<name>A0AAV3U8Z7_9ALTE</name>
<dbReference type="PANTHER" id="PTHR40942:SF4">
    <property type="entry name" value="CYTOCHROME C5"/>
    <property type="match status" value="1"/>
</dbReference>
<comment type="similarity">
    <text evidence="2 5">Belongs to the Ap4A hydrolase family.</text>
</comment>
<evidence type="ECO:0000256" key="1">
    <source>
        <dbReference type="ARBA" id="ARBA00003413"/>
    </source>
</evidence>
<dbReference type="RefSeq" id="WP_345427803.1">
    <property type="nucleotide sequence ID" value="NZ_AP031496.1"/>
</dbReference>
<organism evidence="7 8">
    <name type="scientific">Halioxenophilus aromaticivorans</name>
    <dbReference type="NCBI Taxonomy" id="1306992"/>
    <lineage>
        <taxon>Bacteria</taxon>
        <taxon>Pseudomonadati</taxon>
        <taxon>Pseudomonadota</taxon>
        <taxon>Gammaproteobacteria</taxon>
        <taxon>Alteromonadales</taxon>
        <taxon>Alteromonadaceae</taxon>
        <taxon>Halioxenophilus</taxon>
    </lineage>
</organism>